<comment type="caution">
    <text evidence="4">The sequence shown here is derived from an EMBL/GenBank/DDBJ whole genome shotgun (WGS) entry which is preliminary data.</text>
</comment>
<feature type="domain" description="Serpin" evidence="3">
    <location>
        <begin position="271"/>
        <end position="643"/>
    </location>
</feature>
<feature type="region of interest" description="Disordered" evidence="2">
    <location>
        <begin position="170"/>
        <end position="218"/>
    </location>
</feature>
<dbReference type="Gene3D" id="3.30.497.10">
    <property type="entry name" value="Antithrombin, subunit I, domain 2"/>
    <property type="match status" value="1"/>
</dbReference>
<accession>A0ABT3MPA5</accession>
<dbReference type="CDD" id="cd00172">
    <property type="entry name" value="serpin"/>
    <property type="match status" value="1"/>
</dbReference>
<dbReference type="PANTHER" id="PTHR11461:SF338">
    <property type="entry name" value="CAPSID PROTEIN-RELATED"/>
    <property type="match status" value="1"/>
</dbReference>
<reference evidence="4 5" key="1">
    <citation type="submission" date="2022-10" db="EMBL/GenBank/DDBJ databases">
        <title>High-quality genome sequences of two octocoral-associated bacteria, Endozoicomonas euniceicola EF212 and Endozoicomonas gorgoniicola PS125.</title>
        <authorList>
            <person name="Chiou Y.-J."/>
            <person name="Chen Y.-H."/>
        </authorList>
    </citation>
    <scope>NUCLEOTIDE SEQUENCE [LARGE SCALE GENOMIC DNA]</scope>
    <source>
        <strain evidence="4 5">PS125</strain>
    </source>
</reference>
<evidence type="ECO:0000313" key="4">
    <source>
        <dbReference type="EMBL" id="MCW7551202.1"/>
    </source>
</evidence>
<dbReference type="EMBL" id="JAPFCC010000001">
    <property type="protein sequence ID" value="MCW7551202.1"/>
    <property type="molecule type" value="Genomic_DNA"/>
</dbReference>
<dbReference type="SMART" id="SM00093">
    <property type="entry name" value="SERPIN"/>
    <property type="match status" value="1"/>
</dbReference>
<dbReference type="SUPFAM" id="SSF56574">
    <property type="entry name" value="Serpins"/>
    <property type="match status" value="1"/>
</dbReference>
<evidence type="ECO:0000256" key="1">
    <source>
        <dbReference type="RuleBase" id="RU000411"/>
    </source>
</evidence>
<proteinExistence type="inferred from homology"/>
<dbReference type="InterPro" id="IPR036186">
    <property type="entry name" value="Serpin_sf"/>
</dbReference>
<dbReference type="InterPro" id="IPR042178">
    <property type="entry name" value="Serpin_sf_1"/>
</dbReference>
<dbReference type="Gene3D" id="2.30.39.10">
    <property type="entry name" value="Alpha-1-antitrypsin, domain 1"/>
    <property type="match status" value="1"/>
</dbReference>
<evidence type="ECO:0000313" key="5">
    <source>
        <dbReference type="Proteomes" id="UP001209854"/>
    </source>
</evidence>
<evidence type="ECO:0000259" key="3">
    <source>
        <dbReference type="SMART" id="SM00093"/>
    </source>
</evidence>
<dbReference type="PANTHER" id="PTHR11461">
    <property type="entry name" value="SERINE PROTEASE INHIBITOR, SERPIN"/>
    <property type="match status" value="1"/>
</dbReference>
<comment type="similarity">
    <text evidence="1">Belongs to the serpin family.</text>
</comment>
<protein>
    <submittedName>
        <fullName evidence="4">Serpin family protein</fullName>
    </submittedName>
</protein>
<organism evidence="4 5">
    <name type="scientific">Endozoicomonas gorgoniicola</name>
    <dbReference type="NCBI Taxonomy" id="1234144"/>
    <lineage>
        <taxon>Bacteria</taxon>
        <taxon>Pseudomonadati</taxon>
        <taxon>Pseudomonadota</taxon>
        <taxon>Gammaproteobacteria</taxon>
        <taxon>Oceanospirillales</taxon>
        <taxon>Endozoicomonadaceae</taxon>
        <taxon>Endozoicomonas</taxon>
    </lineage>
</organism>
<sequence>MEAGAFSTAKNCRPVLLKNGSKDDSSIRDAIRIPYHDDFLWLYTGVNGFLYLYSDAKLPAATDDRIIIAIKDYCPVLVELDQDKTVLSLLCDESTEILDIARKEMHDQQSVVVFWYNTSGVLMVSVRSPEGSTLTMTAEEYRDNHSLFYAALKEMLVAGRADFVRQPAPGTVIVRPGGEPIRIPLQKPEKEPDNQEPEDGGTDKNNQQGGSFPFPADSTSVFFSGGSGNVVGSQALSGTFFGGGSQQGAASAPAQAPQHQLGGGAVATLNSKMVPLLADKAGNNNSVFSPMSLAIPLALLGTGANGSTRNEFQELMNSQPSPQSMENRLESLVQASKVMSNSDVVTVGNLVVTRPDIAVKQEYQLVITRMFQWLTRPRHFEFSWKAEPNLSSDQFRNWLNKAVSDLTAGKIPNLLTQNLSSDTVMVLVNTILFKAKWKKKLSLEAGFVFKGVDNPCHGKTTPAVRYKNALHAFVHSDLGREWQGVWCPFSDENFGLLLTMPRSWHYQNALKDDVDVFAKSMTAIHQGGHHFVTAIFPKMKVESGWNLAGMLRQQGMIPSAFTRLADFSRLFEVSGVHISSVIQKAIFELDEVGVQAAAATLVSTGLFSGMIPNPEVRFDHPFRATIVHRPSNLILFETTINKTPDQPNMTW</sequence>
<dbReference type="Pfam" id="PF00079">
    <property type="entry name" value="Serpin"/>
    <property type="match status" value="1"/>
</dbReference>
<keyword evidence="5" id="KW-1185">Reference proteome</keyword>
<gene>
    <name evidence="4" type="ORF">NX722_00720</name>
</gene>
<dbReference type="Proteomes" id="UP001209854">
    <property type="component" value="Unassembled WGS sequence"/>
</dbReference>
<name>A0ABT3MPA5_9GAMM</name>
<dbReference type="RefSeq" id="WP_262566269.1">
    <property type="nucleotide sequence ID" value="NZ_JAPFCC010000001.1"/>
</dbReference>
<dbReference type="InterPro" id="IPR023796">
    <property type="entry name" value="Serpin_dom"/>
</dbReference>
<dbReference type="InterPro" id="IPR000215">
    <property type="entry name" value="Serpin_fam"/>
</dbReference>
<evidence type="ECO:0000256" key="2">
    <source>
        <dbReference type="SAM" id="MobiDB-lite"/>
    </source>
</evidence>
<dbReference type="InterPro" id="IPR042185">
    <property type="entry name" value="Serpin_sf_2"/>
</dbReference>